<dbReference type="RefSeq" id="WP_111332908.1">
    <property type="nucleotide sequence ID" value="NZ_CP030032.1"/>
</dbReference>
<reference evidence="1 2" key="1">
    <citation type="submission" date="2018-06" db="EMBL/GenBank/DDBJ databases">
        <title>Lujinxingia sediminis gen. nov. sp. nov., a new facultative anaerobic member of the class Deltaproteobacteria, and proposal of Lujinxingaceae fam. nov.</title>
        <authorList>
            <person name="Guo L.-Y."/>
            <person name="Li C.-M."/>
            <person name="Wang S."/>
            <person name="Du Z.-J."/>
        </authorList>
    </citation>
    <scope>NUCLEOTIDE SEQUENCE [LARGE SCALE GENOMIC DNA]</scope>
    <source>
        <strain evidence="1 2">FA350</strain>
    </source>
</reference>
<dbReference type="EMBL" id="CP030032">
    <property type="protein sequence ID" value="AWV88863.1"/>
    <property type="molecule type" value="Genomic_DNA"/>
</dbReference>
<dbReference type="KEGG" id="bsed:DN745_05720"/>
<protein>
    <submittedName>
        <fullName evidence="1">Uncharacterized protein</fullName>
    </submittedName>
</protein>
<evidence type="ECO:0000313" key="1">
    <source>
        <dbReference type="EMBL" id="AWV88863.1"/>
    </source>
</evidence>
<evidence type="ECO:0000313" key="2">
    <source>
        <dbReference type="Proteomes" id="UP000249799"/>
    </source>
</evidence>
<dbReference type="Proteomes" id="UP000249799">
    <property type="component" value="Chromosome"/>
</dbReference>
<sequence length="365" mass="39798">MEDLSGADIDRGAPRVCAALADALKRDRDAYNARFAQARRRWRHLDGGAFAEHLADNLSPIVDAVAAVQPARVDAVVQGLYGLSLQYVARHWLGPKSRQPYLNRLWREQLPKLSSFVAQEPVAVARALTVAARSIGGRSEGERARVWMKRLVEIAAAHPKDCAAFDTVLDVGKVLAWRCGMAHYRASALAVWRGLSDELRYQSLILSPPDDGALLDVATRPGLDALDAAFANPWFHPARHRPGALRVSEEVPDALSIQSVGGFAGFGYDFHAPPRVIALGEELFAVDGERWFRIFADAFGTSLRAVEPRANDAPRLSDAELARLEKWKSAALALEPNLGDATSAALLPSTLALTVPHSHRVFLVS</sequence>
<keyword evidence="2" id="KW-1185">Reference proteome</keyword>
<proteinExistence type="predicted"/>
<dbReference type="OrthoDB" id="976092at2"/>
<organism evidence="1 2">
    <name type="scientific">Bradymonas sediminis</name>
    <dbReference type="NCBI Taxonomy" id="1548548"/>
    <lineage>
        <taxon>Bacteria</taxon>
        <taxon>Deltaproteobacteria</taxon>
        <taxon>Bradymonadales</taxon>
        <taxon>Bradymonadaceae</taxon>
        <taxon>Bradymonas</taxon>
    </lineage>
</organism>
<name>A0A2Z4FIY0_9DELT</name>
<accession>A0A2Z4FIY0</accession>
<gene>
    <name evidence="1" type="ORF">DN745_05720</name>
</gene>
<dbReference type="AlphaFoldDB" id="A0A2Z4FIY0"/>